<protein>
    <submittedName>
        <fullName evidence="1">Uncharacterized protein</fullName>
    </submittedName>
</protein>
<evidence type="ECO:0000313" key="1">
    <source>
        <dbReference type="EMBL" id="KAJ8305710.1"/>
    </source>
</evidence>
<gene>
    <name evidence="1" type="ORF">KUTeg_016255</name>
</gene>
<name>A0ABQ9EQ75_TEGGR</name>
<accession>A0ABQ9EQ75</accession>
<reference evidence="1 2" key="1">
    <citation type="submission" date="2022-12" db="EMBL/GenBank/DDBJ databases">
        <title>Chromosome-level genome of Tegillarca granosa.</title>
        <authorList>
            <person name="Kim J."/>
        </authorList>
    </citation>
    <scope>NUCLEOTIDE SEQUENCE [LARGE SCALE GENOMIC DNA]</scope>
    <source>
        <strain evidence="1">Teg-2019</strain>
        <tissue evidence="1">Adductor muscle</tissue>
    </source>
</reference>
<proteinExistence type="predicted"/>
<keyword evidence="2" id="KW-1185">Reference proteome</keyword>
<comment type="caution">
    <text evidence="1">The sequence shown here is derived from an EMBL/GenBank/DDBJ whole genome shotgun (WGS) entry which is preliminary data.</text>
</comment>
<organism evidence="1 2">
    <name type="scientific">Tegillarca granosa</name>
    <name type="common">Malaysian cockle</name>
    <name type="synonym">Anadara granosa</name>
    <dbReference type="NCBI Taxonomy" id="220873"/>
    <lineage>
        <taxon>Eukaryota</taxon>
        <taxon>Metazoa</taxon>
        <taxon>Spiralia</taxon>
        <taxon>Lophotrochozoa</taxon>
        <taxon>Mollusca</taxon>
        <taxon>Bivalvia</taxon>
        <taxon>Autobranchia</taxon>
        <taxon>Pteriomorphia</taxon>
        <taxon>Arcoida</taxon>
        <taxon>Arcoidea</taxon>
        <taxon>Arcidae</taxon>
        <taxon>Tegillarca</taxon>
    </lineage>
</organism>
<sequence length="458" mass="52259">METNVSGNSRGNCQQSLSELLSAINESETNIRDQIALINRQVAAEENVDHFAILATITSRVGDNIDNFRSGNSRQVFAALFDIFAAVAQFIPLAGPLVSSVFKLLYLIIRPRSNIGALVDGVINEALRNFEDQALRSMAYGTRRTFCVAIAYLSDMDGGSDMNPWEISPMIQLTIFSGVEFLAVLGRKLKGYTLNGGEHEKAMAFIKLYCELSSLRYSVLYEMYCIARSTGYTNNTARSIMSVINDAKEEDARLLHFLSQPGIENILFFSVVNLFDDRWLTVNRFMDFIGLEFQNLSMLTEGEYQISPEAWPRKNLTVNMLRIVESRTYLRESGAIIFTATEEENVFFITTRKYPYCRFYMANDKCGFIRGTQNDKDGADRWKVIRLQDGTYMFSTRKWPNWFMYMVDTHIGWARESRIILSSGLKSYILSTISLLNPQEREEGTKEDMYSIHKVSDE</sequence>
<evidence type="ECO:0000313" key="2">
    <source>
        <dbReference type="Proteomes" id="UP001217089"/>
    </source>
</evidence>
<dbReference type="Proteomes" id="UP001217089">
    <property type="component" value="Unassembled WGS sequence"/>
</dbReference>
<dbReference type="EMBL" id="JARBDR010000813">
    <property type="protein sequence ID" value="KAJ8305710.1"/>
    <property type="molecule type" value="Genomic_DNA"/>
</dbReference>